<proteinExistence type="predicted"/>
<reference evidence="1" key="1">
    <citation type="journal article" date="2014" name="Front. Microbiol.">
        <title>High frequency of phylogenetically diverse reductive dehalogenase-homologous genes in deep subseafloor sedimentary metagenomes.</title>
        <authorList>
            <person name="Kawai M."/>
            <person name="Futagami T."/>
            <person name="Toyoda A."/>
            <person name="Takaki Y."/>
            <person name="Nishi S."/>
            <person name="Hori S."/>
            <person name="Arai W."/>
            <person name="Tsubouchi T."/>
            <person name="Morono Y."/>
            <person name="Uchiyama I."/>
            <person name="Ito T."/>
            <person name="Fujiyama A."/>
            <person name="Inagaki F."/>
            <person name="Takami H."/>
        </authorList>
    </citation>
    <scope>NUCLEOTIDE SEQUENCE</scope>
    <source>
        <strain evidence="1">Expedition CK06-06</strain>
    </source>
</reference>
<evidence type="ECO:0000313" key="1">
    <source>
        <dbReference type="EMBL" id="GAG41504.1"/>
    </source>
</evidence>
<feature type="non-terminal residue" evidence="1">
    <location>
        <position position="1"/>
    </location>
</feature>
<protein>
    <submittedName>
        <fullName evidence="1">Uncharacterized protein</fullName>
    </submittedName>
</protein>
<accession>X0XEA5</accession>
<comment type="caution">
    <text evidence="1">The sequence shown here is derived from an EMBL/GenBank/DDBJ whole genome shotgun (WGS) entry which is preliminary data.</text>
</comment>
<name>X0XEA5_9ZZZZ</name>
<sequence length="29" mass="3027">DSLPATRMLPIESAPNLGALYTAAKIGVR</sequence>
<organism evidence="1">
    <name type="scientific">marine sediment metagenome</name>
    <dbReference type="NCBI Taxonomy" id="412755"/>
    <lineage>
        <taxon>unclassified sequences</taxon>
        <taxon>metagenomes</taxon>
        <taxon>ecological metagenomes</taxon>
    </lineage>
</organism>
<dbReference type="AlphaFoldDB" id="X0XEA5"/>
<gene>
    <name evidence="1" type="ORF">S01H1_64345</name>
</gene>
<dbReference type="EMBL" id="BARS01042406">
    <property type="protein sequence ID" value="GAG41504.1"/>
    <property type="molecule type" value="Genomic_DNA"/>
</dbReference>